<evidence type="ECO:0008006" key="4">
    <source>
        <dbReference type="Google" id="ProtNLM"/>
    </source>
</evidence>
<dbReference type="Pfam" id="PF03564">
    <property type="entry name" value="DUF1759"/>
    <property type="match status" value="1"/>
</dbReference>
<keyword evidence="3" id="KW-1185">Reference proteome</keyword>
<dbReference type="GO" id="GO:0003676">
    <property type="term" value="F:nucleic acid binding"/>
    <property type="evidence" value="ECO:0007669"/>
    <property type="project" value="InterPro"/>
</dbReference>
<dbReference type="EMBL" id="JYDT01000205">
    <property type="protein sequence ID" value="KRY81792.1"/>
    <property type="molecule type" value="Genomic_DNA"/>
</dbReference>
<dbReference type="Proteomes" id="UP000054995">
    <property type="component" value="Unassembled WGS sequence"/>
</dbReference>
<dbReference type="OrthoDB" id="5866837at2759"/>
<feature type="region of interest" description="Disordered" evidence="1">
    <location>
        <begin position="30"/>
        <end position="52"/>
    </location>
</feature>
<name>A0A0V1F6U2_TRIPS</name>
<dbReference type="AlphaFoldDB" id="A0A0V1F6U2"/>
<reference evidence="2 3" key="1">
    <citation type="submission" date="2015-01" db="EMBL/GenBank/DDBJ databases">
        <title>Evolution of Trichinella species and genotypes.</title>
        <authorList>
            <person name="Korhonen P.K."/>
            <person name="Edoardo P."/>
            <person name="Giuseppe L.R."/>
            <person name="Gasser R.B."/>
        </authorList>
    </citation>
    <scope>NUCLEOTIDE SEQUENCE [LARGE SCALE GENOMIC DNA]</scope>
    <source>
        <strain evidence="2">ISS470</strain>
    </source>
</reference>
<gene>
    <name evidence="2" type="ORF">T4D_8460</name>
</gene>
<evidence type="ECO:0000313" key="2">
    <source>
        <dbReference type="EMBL" id="KRY81792.1"/>
    </source>
</evidence>
<dbReference type="PANTHER" id="PTHR47331:SF1">
    <property type="entry name" value="GAG-LIKE PROTEIN"/>
    <property type="match status" value="1"/>
</dbReference>
<dbReference type="Gene3D" id="3.30.420.10">
    <property type="entry name" value="Ribonuclease H-like superfamily/Ribonuclease H"/>
    <property type="match status" value="1"/>
</dbReference>
<dbReference type="InterPro" id="IPR012337">
    <property type="entry name" value="RNaseH-like_sf"/>
</dbReference>
<dbReference type="SUPFAM" id="SSF53098">
    <property type="entry name" value="Ribonuclease H-like"/>
    <property type="match status" value="1"/>
</dbReference>
<dbReference type="InterPro" id="IPR005312">
    <property type="entry name" value="DUF1759"/>
</dbReference>
<comment type="caution">
    <text evidence="2">The sequence shown here is derived from an EMBL/GenBank/DDBJ whole genome shotgun (WGS) entry which is preliminary data.</text>
</comment>
<evidence type="ECO:0000256" key="1">
    <source>
        <dbReference type="SAM" id="MobiDB-lite"/>
    </source>
</evidence>
<proteinExistence type="predicted"/>
<dbReference type="InterPro" id="IPR036397">
    <property type="entry name" value="RNaseH_sf"/>
</dbReference>
<dbReference type="PANTHER" id="PTHR47331">
    <property type="entry name" value="PHD-TYPE DOMAIN-CONTAINING PROTEIN"/>
    <property type="match status" value="1"/>
</dbReference>
<feature type="non-terminal residue" evidence="2">
    <location>
        <position position="1"/>
    </location>
</feature>
<protein>
    <recommendedName>
        <fullName evidence="4">Integrase catalytic domain-containing protein</fullName>
    </recommendedName>
</protein>
<organism evidence="2 3">
    <name type="scientific">Trichinella pseudospiralis</name>
    <name type="common">Parasitic roundworm</name>
    <dbReference type="NCBI Taxonomy" id="6337"/>
    <lineage>
        <taxon>Eukaryota</taxon>
        <taxon>Metazoa</taxon>
        <taxon>Ecdysozoa</taxon>
        <taxon>Nematoda</taxon>
        <taxon>Enoplea</taxon>
        <taxon>Dorylaimia</taxon>
        <taxon>Trichinellida</taxon>
        <taxon>Trichinellidae</taxon>
        <taxon>Trichinella</taxon>
    </lineage>
</organism>
<evidence type="ECO:0000313" key="3">
    <source>
        <dbReference type="Proteomes" id="UP000054995"/>
    </source>
</evidence>
<sequence length="641" mass="73123">LLEEVLAFRDQTLEVELQLEEALKVEERDQEATQRFSQIQRPWPRNSKPKANERLPELKFPVSSGKVLDFPTFWDRFQGSVHSWTDLDDASKFAYLLSSLSGEALAATQGCHRAGTRKGNLGNFETTVLDAERRNRSEEGDTKLFCLPACNGETEPAENGGLAIQRSRSFRPHWMDFAGPLLVRVRRKATSKCYVCLFTCMASRAVPQMTSAKVMEALRRFIARQGRPEIIQSDNFRSFKAAASELRQLWRHVDVERVQHRIQWNFIPERAPWMGGYWERLVHSIKESRSLPQRQTTDIRVRRESRTPPVVAVPVADRLHVRRLPSCRSSRPGMAAIWMWSTAMKPPMAVPSARTQRTWITDNLPLRSENKEKFLPLYEVPAAEDLPDRNVTGSVASQLYRYKQLLKMNRQAKKHHLSSFELLQLLIDEQGSTLIQQGQLCITALTAEYDGGTRTIERFLKAVAYDVIELAFKTPGNLHTSLDATEVIRTKYPRPVWEIYDELTSSAFTSLDTAAYFLSWDQARNTMYYSRAKRYPRLLAKRQDLRFTAEQTTAKSGAQFLVYHSPTNDKLIFATEAGVRLLAQSTCWCGNGAFKIVPSCRILEVLHSKAEKFGAFFQIPGYKVFASTFAKLCFSMSAGLA</sequence>
<feature type="non-terminal residue" evidence="2">
    <location>
        <position position="641"/>
    </location>
</feature>
<accession>A0A0V1F6U2</accession>